<dbReference type="KEGG" id="rsd:TGRD_051"/>
<protein>
    <submittedName>
        <fullName evidence="6">Phosphatase/phosphohexomutase</fullName>
    </submittedName>
</protein>
<dbReference type="PANTHER" id="PTHR46193">
    <property type="entry name" value="6-PHOSPHOGLUCONATE PHOSPHATASE"/>
    <property type="match status" value="1"/>
</dbReference>
<dbReference type="GO" id="GO:0046872">
    <property type="term" value="F:metal ion binding"/>
    <property type="evidence" value="ECO:0007669"/>
    <property type="project" value="UniProtKB-KW"/>
</dbReference>
<dbReference type="NCBIfam" id="TIGR01549">
    <property type="entry name" value="HAD-SF-IA-v1"/>
    <property type="match status" value="1"/>
</dbReference>
<evidence type="ECO:0000256" key="4">
    <source>
        <dbReference type="ARBA" id="ARBA00022842"/>
    </source>
</evidence>
<comment type="similarity">
    <text evidence="2">Belongs to the HAD-like hydrolase superfamily. CbbY/CbbZ/Gph/YieH family.</text>
</comment>
<dbReference type="EMBL" id="AP009510">
    <property type="protein sequence ID" value="BAG13534.1"/>
    <property type="molecule type" value="Genomic_DNA"/>
</dbReference>
<reference evidence="7" key="1">
    <citation type="journal article" date="2008" name="Proc. Natl. Acad. Sci. U.S.A.">
        <title>Complete genome of the uncultured termite group 1 bacteria in a single host protist cell.</title>
        <authorList>
            <person name="Hongoh Y."/>
            <person name="Sharma V.K."/>
            <person name="Prakash T."/>
            <person name="Noda S."/>
            <person name="Taylor T.D."/>
            <person name="Kudo T."/>
            <person name="Sakaki Y."/>
            <person name="Toyoda A."/>
            <person name="Hattori M."/>
            <person name="Ohkuma M."/>
        </authorList>
    </citation>
    <scope>NUCLEOTIDE SEQUENCE [LARGE SCALE GENOMIC DNA]</scope>
    <source>
        <strain evidence="7">Rs-D17 genomovar Ri2008</strain>
    </source>
</reference>
<dbReference type="STRING" id="471821.TGRD_051"/>
<sequence length="238" mass="27342">MYKVVSSFSKKSKQMNKKSKKFKTKSFKAVLFDMDGVIADSMPYHFISWFEVLKQHNVRINPMIIFEMEGAKWDKVIKLAFKQSGIPLFQQATQKIRKKREQIFNQYFKRYIFTGIPEFIKSLKNKGVLVGLVTGSSLKEAQKMLPEYIYKLFDTIIAGDGVKRGKPYPDPYLAAAKNLKVLSKECMVIENAPYGIKSAKAAKMYCCAIATSLSEDLLSEADIIFDTHRDLYEYFEGD</sequence>
<dbReference type="SFLD" id="SFLDS00003">
    <property type="entry name" value="Haloacid_Dehalogenase"/>
    <property type="match status" value="1"/>
</dbReference>
<keyword evidence="7" id="KW-1185">Reference proteome</keyword>
<keyword evidence="4" id="KW-0460">Magnesium</keyword>
<evidence type="ECO:0000313" key="6">
    <source>
        <dbReference type="EMBL" id="BAG13534.1"/>
    </source>
</evidence>
<name>B1GZ52_ENDTX</name>
<keyword evidence="5" id="KW-0119">Carbohydrate metabolism</keyword>
<evidence type="ECO:0000313" key="7">
    <source>
        <dbReference type="Proteomes" id="UP000001691"/>
    </source>
</evidence>
<dbReference type="CDD" id="cd07505">
    <property type="entry name" value="HAD_BPGM-like"/>
    <property type="match status" value="1"/>
</dbReference>
<dbReference type="SUPFAM" id="SSF56784">
    <property type="entry name" value="HAD-like"/>
    <property type="match status" value="1"/>
</dbReference>
<accession>B1GZ52</accession>
<dbReference type="InterPro" id="IPR036412">
    <property type="entry name" value="HAD-like_sf"/>
</dbReference>
<dbReference type="InterPro" id="IPR006439">
    <property type="entry name" value="HAD-SF_hydro_IA"/>
</dbReference>
<dbReference type="InterPro" id="IPR041492">
    <property type="entry name" value="HAD_2"/>
</dbReference>
<dbReference type="HOGENOM" id="CLU_045011_13_3_0"/>
<dbReference type="SFLD" id="SFLDG01135">
    <property type="entry name" value="C1.5.6:_HAD__Beta-PGM__Phospha"/>
    <property type="match status" value="1"/>
</dbReference>
<proteinExistence type="inferred from homology"/>
<dbReference type="PANTHER" id="PTHR46193:SF18">
    <property type="entry name" value="HEXITOL PHOSPHATASE B"/>
    <property type="match status" value="1"/>
</dbReference>
<organism evidence="6 7">
    <name type="scientific">Endomicrobium trichonymphae</name>
    <dbReference type="NCBI Taxonomy" id="1408204"/>
    <lineage>
        <taxon>Bacteria</taxon>
        <taxon>Pseudomonadati</taxon>
        <taxon>Elusimicrobiota</taxon>
        <taxon>Endomicrobiia</taxon>
        <taxon>Endomicrobiales</taxon>
        <taxon>Endomicrobiaceae</taxon>
        <taxon>Candidatus Endomicrobiellum</taxon>
    </lineage>
</organism>
<dbReference type="GO" id="GO:0003824">
    <property type="term" value="F:catalytic activity"/>
    <property type="evidence" value="ECO:0007669"/>
    <property type="project" value="UniProtKB-ARBA"/>
</dbReference>
<dbReference type="PRINTS" id="PR00413">
    <property type="entry name" value="HADHALOGNASE"/>
</dbReference>
<keyword evidence="3" id="KW-0479">Metal-binding</keyword>
<dbReference type="InterPro" id="IPR051600">
    <property type="entry name" value="Beta-PGM-like"/>
</dbReference>
<dbReference type="Pfam" id="PF13419">
    <property type="entry name" value="HAD_2"/>
    <property type="match status" value="1"/>
</dbReference>
<dbReference type="Gene3D" id="1.10.150.240">
    <property type="entry name" value="Putative phosphatase, domain 2"/>
    <property type="match status" value="1"/>
</dbReference>
<evidence type="ECO:0000256" key="1">
    <source>
        <dbReference type="ARBA" id="ARBA00001946"/>
    </source>
</evidence>
<dbReference type="Gene3D" id="3.40.50.1000">
    <property type="entry name" value="HAD superfamily/HAD-like"/>
    <property type="match status" value="1"/>
</dbReference>
<dbReference type="SFLD" id="SFLDG01129">
    <property type="entry name" value="C1.5:_HAD__Beta-PGM__Phosphata"/>
    <property type="match status" value="1"/>
</dbReference>
<dbReference type="Proteomes" id="UP000001691">
    <property type="component" value="Chromosome"/>
</dbReference>
<dbReference type="NCBIfam" id="TIGR01509">
    <property type="entry name" value="HAD-SF-IA-v3"/>
    <property type="match status" value="1"/>
</dbReference>
<dbReference type="InterPro" id="IPR023198">
    <property type="entry name" value="PGP-like_dom2"/>
</dbReference>
<comment type="cofactor">
    <cofactor evidence="1">
        <name>Mg(2+)</name>
        <dbReference type="ChEBI" id="CHEBI:18420"/>
    </cofactor>
</comment>
<evidence type="ECO:0000256" key="3">
    <source>
        <dbReference type="ARBA" id="ARBA00022723"/>
    </source>
</evidence>
<gene>
    <name evidence="6" type="ordered locus">TGRD_051</name>
</gene>
<dbReference type="InterPro" id="IPR023214">
    <property type="entry name" value="HAD_sf"/>
</dbReference>
<evidence type="ECO:0000256" key="2">
    <source>
        <dbReference type="ARBA" id="ARBA00006171"/>
    </source>
</evidence>
<evidence type="ECO:0000256" key="5">
    <source>
        <dbReference type="ARBA" id="ARBA00023277"/>
    </source>
</evidence>
<dbReference type="AlphaFoldDB" id="B1GZ52"/>